<dbReference type="InterPro" id="IPR000089">
    <property type="entry name" value="Biotin_lipoyl"/>
</dbReference>
<feature type="domain" description="ATP-grasp" evidence="9">
    <location>
        <begin position="123"/>
        <end position="320"/>
    </location>
</feature>
<dbReference type="Pfam" id="PF00289">
    <property type="entry name" value="Biotin_carb_N"/>
    <property type="match status" value="1"/>
</dbReference>
<comment type="cofactor">
    <cofactor evidence="1">
        <name>biotin</name>
        <dbReference type="ChEBI" id="CHEBI:57586"/>
    </cofactor>
</comment>
<comment type="caution">
    <text evidence="11">The sequence shown here is derived from an EMBL/GenBank/DDBJ whole genome shotgun (WGS) entry which is preliminary data.</text>
</comment>
<protein>
    <submittedName>
        <fullName evidence="11">Acetyl-CoA carboxylase biotin carboxylase subunit</fullName>
    </submittedName>
</protein>
<evidence type="ECO:0000256" key="4">
    <source>
        <dbReference type="ARBA" id="ARBA00022840"/>
    </source>
</evidence>
<proteinExistence type="predicted"/>
<dbReference type="AlphaFoldDB" id="A0A923M597"/>
<evidence type="ECO:0000256" key="6">
    <source>
        <dbReference type="ARBA" id="ARBA00023267"/>
    </source>
</evidence>
<dbReference type="InterPro" id="IPR011054">
    <property type="entry name" value="Rudment_hybrid_motif"/>
</dbReference>
<dbReference type="EMBL" id="JACORU010000001">
    <property type="protein sequence ID" value="MBC5762827.1"/>
    <property type="molecule type" value="Genomic_DNA"/>
</dbReference>
<dbReference type="GO" id="GO:0046872">
    <property type="term" value="F:metal ion binding"/>
    <property type="evidence" value="ECO:0007669"/>
    <property type="project" value="InterPro"/>
</dbReference>
<dbReference type="Pfam" id="PF02785">
    <property type="entry name" value="Biotin_carb_C"/>
    <property type="match status" value="1"/>
</dbReference>
<dbReference type="InterPro" id="IPR005479">
    <property type="entry name" value="CPAse_ATP-bd"/>
</dbReference>
<evidence type="ECO:0000256" key="2">
    <source>
        <dbReference type="ARBA" id="ARBA00022598"/>
    </source>
</evidence>
<evidence type="ECO:0000313" key="12">
    <source>
        <dbReference type="Proteomes" id="UP000596827"/>
    </source>
</evidence>
<dbReference type="SUPFAM" id="SSF56059">
    <property type="entry name" value="Glutathione synthetase ATP-binding domain-like"/>
    <property type="match status" value="1"/>
</dbReference>
<evidence type="ECO:0000256" key="5">
    <source>
        <dbReference type="ARBA" id="ARBA00022946"/>
    </source>
</evidence>
<feature type="domain" description="Biotin carboxylation" evidence="10">
    <location>
        <begin position="4"/>
        <end position="449"/>
    </location>
</feature>
<dbReference type="PROSITE" id="PS50979">
    <property type="entry name" value="BC"/>
    <property type="match status" value="1"/>
</dbReference>
<dbReference type="GO" id="GO:0016874">
    <property type="term" value="F:ligase activity"/>
    <property type="evidence" value="ECO:0007669"/>
    <property type="project" value="UniProtKB-KW"/>
</dbReference>
<dbReference type="FunFam" id="2.40.50.100:FF:000003">
    <property type="entry name" value="Acetyl-CoA carboxylase biotin carboxyl carrier protein"/>
    <property type="match status" value="1"/>
</dbReference>
<evidence type="ECO:0000256" key="3">
    <source>
        <dbReference type="ARBA" id="ARBA00022741"/>
    </source>
</evidence>
<dbReference type="Gene3D" id="3.30.470.20">
    <property type="entry name" value="ATP-grasp fold, B domain"/>
    <property type="match status" value="1"/>
</dbReference>
<dbReference type="InterPro" id="IPR016185">
    <property type="entry name" value="PreATP-grasp_dom_sf"/>
</dbReference>
<dbReference type="PROSITE" id="PS00188">
    <property type="entry name" value="BIOTIN"/>
    <property type="match status" value="1"/>
</dbReference>
<dbReference type="InterPro" id="IPR001882">
    <property type="entry name" value="Biotin_BS"/>
</dbReference>
<keyword evidence="12" id="KW-1185">Reference proteome</keyword>
<evidence type="ECO:0000259" key="8">
    <source>
        <dbReference type="PROSITE" id="PS50968"/>
    </source>
</evidence>
<dbReference type="InterPro" id="IPR011764">
    <property type="entry name" value="Biotin_carboxylation_dom"/>
</dbReference>
<keyword evidence="4 7" id="KW-0067">ATP-binding</keyword>
<dbReference type="InterPro" id="IPR011053">
    <property type="entry name" value="Single_hybrid_motif"/>
</dbReference>
<evidence type="ECO:0000256" key="7">
    <source>
        <dbReference type="PROSITE-ProRule" id="PRU00409"/>
    </source>
</evidence>
<dbReference type="GO" id="GO:0005524">
    <property type="term" value="F:ATP binding"/>
    <property type="evidence" value="ECO:0007669"/>
    <property type="project" value="UniProtKB-UniRule"/>
</dbReference>
<evidence type="ECO:0000256" key="1">
    <source>
        <dbReference type="ARBA" id="ARBA00001953"/>
    </source>
</evidence>
<evidence type="ECO:0000259" key="9">
    <source>
        <dbReference type="PROSITE" id="PS50975"/>
    </source>
</evidence>
<dbReference type="Gene3D" id="2.40.50.100">
    <property type="match status" value="1"/>
</dbReference>
<dbReference type="InterPro" id="IPR005482">
    <property type="entry name" value="Biotin_COase_C"/>
</dbReference>
<dbReference type="PANTHER" id="PTHR18866">
    <property type="entry name" value="CARBOXYLASE:PYRUVATE/ACETYL-COA/PROPIONYL-COA CARBOXYLASE"/>
    <property type="match status" value="1"/>
</dbReference>
<dbReference type="Pfam" id="PF00364">
    <property type="entry name" value="Biotin_lipoyl"/>
    <property type="match status" value="1"/>
</dbReference>
<keyword evidence="6" id="KW-0092">Biotin</keyword>
<sequence>MPTPFHKILIANRGEIACRVIRTARAQGYLTVAVYSEADAGALHVRQADEALCIGPAPARESYLNMDAVLGAAGASGADAIHPGYGFLSENAAFARAVQAAGLVFIGPDPHSIERMGNKAAAKRMMIQAGVPCVPGYHGADQSDTALLAQAREIGAPIMVKAAAGGGGRGMRIVHELSEMADALSRARSEAANAFGSDELILERAVIEPRHVEVQVFGDRLGNIIHLGERDCSIQRRHQKVFEESPSPAVDAALRARMGAAAVAAAKTVDYVGAGTVEFLLDSDGRFYFLEMNTRLQVEHPVTECVTGLDLVAWQLAVARGEPLPLRQEEVRLEGHAIEVRLYAEDPANDFLPQSGGVALWEPPSGEGVRVDHGLAQGQAISPFYDPMIAKIIARGGTRDEARRRLVGALRDTRVLGLPTNLGFLADAARHPEFASGHATTAFIGRHFGPGQLRKAKEDSRILAIAAALWFDASAYRGPQFGFRSNGAARWPLTLGGDEGRASVHLTVREAGRFKVECPGGVEHEIVLEAPEAQGRRVSVDGVHSRITATFAEGLLHVAWNGRSCSFEDLTYAPPRRTEDCGDSSVSAPMNGRLLALYVATGDKVTKGQRVAVLEAMKMEHQLLARRDGTVERIGATVGEQVTSRAVIVKLAGEQAA</sequence>
<keyword evidence="3 7" id="KW-0547">Nucleotide-binding</keyword>
<keyword evidence="2" id="KW-0436">Ligase</keyword>
<evidence type="ECO:0000313" key="11">
    <source>
        <dbReference type="EMBL" id="MBC5762827.1"/>
    </source>
</evidence>
<dbReference type="InterPro" id="IPR005481">
    <property type="entry name" value="BC-like_N"/>
</dbReference>
<dbReference type="SMART" id="SM00878">
    <property type="entry name" value="Biotin_carb_C"/>
    <property type="match status" value="1"/>
</dbReference>
<organism evidence="11 12">
    <name type="scientific">Ramlibacter albus</name>
    <dbReference type="NCBI Taxonomy" id="2079448"/>
    <lineage>
        <taxon>Bacteria</taxon>
        <taxon>Pseudomonadati</taxon>
        <taxon>Pseudomonadota</taxon>
        <taxon>Betaproteobacteria</taxon>
        <taxon>Burkholderiales</taxon>
        <taxon>Comamonadaceae</taxon>
        <taxon>Ramlibacter</taxon>
    </lineage>
</organism>
<dbReference type="PROSITE" id="PS50968">
    <property type="entry name" value="BIOTINYL_LIPOYL"/>
    <property type="match status" value="1"/>
</dbReference>
<dbReference type="PROSITE" id="PS50975">
    <property type="entry name" value="ATP_GRASP"/>
    <property type="match status" value="1"/>
</dbReference>
<dbReference type="InterPro" id="IPR011761">
    <property type="entry name" value="ATP-grasp"/>
</dbReference>
<dbReference type="PROSITE" id="PS00867">
    <property type="entry name" value="CPSASE_2"/>
    <property type="match status" value="1"/>
</dbReference>
<accession>A0A923M597</accession>
<dbReference type="FunFam" id="3.30.470.20:FF:000028">
    <property type="entry name" value="Methylcrotonoyl-CoA carboxylase subunit alpha, mitochondrial"/>
    <property type="match status" value="1"/>
</dbReference>
<dbReference type="Proteomes" id="UP000596827">
    <property type="component" value="Unassembled WGS sequence"/>
</dbReference>
<reference evidence="11" key="1">
    <citation type="submission" date="2020-08" db="EMBL/GenBank/DDBJ databases">
        <title>Ramlibacter sp. GTP1 16S ribosomal RNA gene genome sequencing and assembly.</title>
        <authorList>
            <person name="Kang M."/>
        </authorList>
    </citation>
    <scope>NUCLEOTIDE SEQUENCE</scope>
    <source>
        <strain evidence="11">GTP1</strain>
    </source>
</reference>
<dbReference type="SUPFAM" id="SSF51230">
    <property type="entry name" value="Single hybrid motif"/>
    <property type="match status" value="1"/>
</dbReference>
<keyword evidence="5" id="KW-0809">Transit peptide</keyword>
<dbReference type="PANTHER" id="PTHR18866:SF33">
    <property type="entry name" value="METHYLCROTONOYL-COA CARBOXYLASE SUBUNIT ALPHA, MITOCHONDRIAL-RELATED"/>
    <property type="match status" value="1"/>
</dbReference>
<dbReference type="Pfam" id="PF02786">
    <property type="entry name" value="CPSase_L_D2"/>
    <property type="match status" value="1"/>
</dbReference>
<name>A0A923M597_9BURK</name>
<dbReference type="SUPFAM" id="SSF52440">
    <property type="entry name" value="PreATP-grasp domain"/>
    <property type="match status" value="1"/>
</dbReference>
<dbReference type="CDD" id="cd06850">
    <property type="entry name" value="biotinyl_domain"/>
    <property type="match status" value="1"/>
</dbReference>
<evidence type="ECO:0000259" key="10">
    <source>
        <dbReference type="PROSITE" id="PS50979"/>
    </source>
</evidence>
<dbReference type="FunFam" id="3.30.1490.20:FF:000003">
    <property type="entry name" value="acetyl-CoA carboxylase isoform X1"/>
    <property type="match status" value="1"/>
</dbReference>
<dbReference type="FunFam" id="3.40.50.20:FF:000010">
    <property type="entry name" value="Propionyl-CoA carboxylase subunit alpha"/>
    <property type="match status" value="1"/>
</dbReference>
<feature type="domain" description="Lipoyl-binding" evidence="8">
    <location>
        <begin position="578"/>
        <end position="652"/>
    </location>
</feature>
<dbReference type="RefSeq" id="WP_187079314.1">
    <property type="nucleotide sequence ID" value="NZ_JACORU010000001.1"/>
</dbReference>
<gene>
    <name evidence="11" type="ORF">H8R02_00060</name>
</gene>
<dbReference type="SUPFAM" id="SSF51246">
    <property type="entry name" value="Rudiment single hybrid motif"/>
    <property type="match status" value="1"/>
</dbReference>
<dbReference type="InterPro" id="IPR050856">
    <property type="entry name" value="Biotin_carboxylase_complex"/>
</dbReference>
<dbReference type="NCBIfam" id="NF006367">
    <property type="entry name" value="PRK08591.1"/>
    <property type="match status" value="1"/>
</dbReference>